<dbReference type="AlphaFoldDB" id="A0A9D1DZP9"/>
<comment type="caution">
    <text evidence="4">The sequence shown here is derived from an EMBL/GenBank/DDBJ whole genome shotgun (WGS) entry which is preliminary data.</text>
</comment>
<protein>
    <recommendedName>
        <fullName evidence="6">Energy transducer TonB</fullName>
    </recommendedName>
</protein>
<dbReference type="Gene3D" id="3.30.1150.10">
    <property type="match status" value="1"/>
</dbReference>
<gene>
    <name evidence="4" type="ORF">IAC94_00355</name>
</gene>
<sequence>MKIISKIADRIRPLTEKLRRGPLSRINAWLRPLLKYLRVDTDDKAGLYLTLIVHLILIIVLLSWSIHTQLVRDTSFVIDFSQQEAQEAMEARAQMQESVSEELEAELDALLNASRSQSAQSIRNVAIDASEPLRDDRYDNPEDIYREARELQERLDQSRREVEEASSSEDQVSVYREDDGQKAEAYQGPSVISYTLEGRKAMNLPVPAYKCMGGGDVSVSVIVNRKGYVIGVKIIESVSSPDQCLRDYALRAASASRFTASQDAPERQAGEIVYRFVAQ</sequence>
<evidence type="ECO:0000256" key="2">
    <source>
        <dbReference type="SAM" id="MobiDB-lite"/>
    </source>
</evidence>
<feature type="region of interest" description="Disordered" evidence="2">
    <location>
        <begin position="155"/>
        <end position="182"/>
    </location>
</feature>
<dbReference type="EMBL" id="DVHI01000009">
    <property type="protein sequence ID" value="HIR61962.1"/>
    <property type="molecule type" value="Genomic_DNA"/>
</dbReference>
<evidence type="ECO:0000256" key="3">
    <source>
        <dbReference type="SAM" id="Phobius"/>
    </source>
</evidence>
<feature type="coiled-coil region" evidence="1">
    <location>
        <begin position="78"/>
        <end position="120"/>
    </location>
</feature>
<accession>A0A9D1DZP9</accession>
<evidence type="ECO:0008006" key="6">
    <source>
        <dbReference type="Google" id="ProtNLM"/>
    </source>
</evidence>
<dbReference type="SUPFAM" id="SSF74653">
    <property type="entry name" value="TolA/TonB C-terminal domain"/>
    <property type="match status" value="1"/>
</dbReference>
<feature type="transmembrane region" description="Helical" evidence="3">
    <location>
        <begin position="45"/>
        <end position="66"/>
    </location>
</feature>
<dbReference type="Proteomes" id="UP000886744">
    <property type="component" value="Unassembled WGS sequence"/>
</dbReference>
<name>A0A9D1DZP9_9BACT</name>
<keyword evidence="3" id="KW-0472">Membrane</keyword>
<reference evidence="4" key="1">
    <citation type="submission" date="2020-10" db="EMBL/GenBank/DDBJ databases">
        <authorList>
            <person name="Gilroy R."/>
        </authorList>
    </citation>
    <scope>NUCLEOTIDE SEQUENCE</scope>
    <source>
        <strain evidence="4">ChiHjej13B12-12457</strain>
    </source>
</reference>
<reference evidence="4" key="2">
    <citation type="journal article" date="2021" name="PeerJ">
        <title>Extensive microbial diversity within the chicken gut microbiome revealed by metagenomics and culture.</title>
        <authorList>
            <person name="Gilroy R."/>
            <person name="Ravi A."/>
            <person name="Getino M."/>
            <person name="Pursley I."/>
            <person name="Horton D.L."/>
            <person name="Alikhan N.F."/>
            <person name="Baker D."/>
            <person name="Gharbi K."/>
            <person name="Hall N."/>
            <person name="Watson M."/>
            <person name="Adriaenssens E.M."/>
            <person name="Foster-Nyarko E."/>
            <person name="Jarju S."/>
            <person name="Secka A."/>
            <person name="Antonio M."/>
            <person name="Oren A."/>
            <person name="Chaudhuri R.R."/>
            <person name="La Ragione R."/>
            <person name="Hildebrand F."/>
            <person name="Pallen M.J."/>
        </authorList>
    </citation>
    <scope>NUCLEOTIDE SEQUENCE</scope>
    <source>
        <strain evidence="4">ChiHjej13B12-12457</strain>
    </source>
</reference>
<keyword evidence="1" id="KW-0175">Coiled coil</keyword>
<keyword evidence="3" id="KW-1133">Transmembrane helix</keyword>
<organism evidence="4 5">
    <name type="scientific">Candidatus Coprenecus avistercoris</name>
    <dbReference type="NCBI Taxonomy" id="2840730"/>
    <lineage>
        <taxon>Bacteria</taxon>
        <taxon>Pseudomonadati</taxon>
        <taxon>Bacteroidota</taxon>
        <taxon>Bacteroidia</taxon>
        <taxon>Bacteroidales</taxon>
        <taxon>Rikenellaceae</taxon>
        <taxon>Rikenellaceae incertae sedis</taxon>
        <taxon>Candidatus Coprenecus</taxon>
    </lineage>
</organism>
<evidence type="ECO:0000256" key="1">
    <source>
        <dbReference type="SAM" id="Coils"/>
    </source>
</evidence>
<evidence type="ECO:0000313" key="5">
    <source>
        <dbReference type="Proteomes" id="UP000886744"/>
    </source>
</evidence>
<evidence type="ECO:0000313" key="4">
    <source>
        <dbReference type="EMBL" id="HIR61962.1"/>
    </source>
</evidence>
<proteinExistence type="predicted"/>
<keyword evidence="3" id="KW-0812">Transmembrane</keyword>